<keyword evidence="3" id="KW-1185">Reference proteome</keyword>
<dbReference type="RefSeq" id="WP_132190912.1">
    <property type="nucleotide sequence ID" value="NZ_SLWM01000009.1"/>
</dbReference>
<evidence type="ECO:0008006" key="4">
    <source>
        <dbReference type="Google" id="ProtNLM"/>
    </source>
</evidence>
<dbReference type="NCBIfam" id="NF038083">
    <property type="entry name" value="CU044_5270_fam"/>
    <property type="match status" value="1"/>
</dbReference>
<accession>A0ABY2BHA2</accession>
<keyword evidence="1" id="KW-0472">Membrane</keyword>
<keyword evidence="1" id="KW-1133">Transmembrane helix</keyword>
<proteinExistence type="predicted"/>
<protein>
    <recommendedName>
        <fullName evidence="4">Outer membrane lipoprotein-sorting protein</fullName>
    </recommendedName>
</protein>
<name>A0ABY2BHA2_9ACTN</name>
<reference evidence="2 3" key="1">
    <citation type="journal article" date="2015" name="Stand. Genomic Sci.">
        <title>Genomic Encyclopedia of Bacterial and Archaeal Type Strains, Phase III: the genomes of soil and plant-associated and newly described type strains.</title>
        <authorList>
            <person name="Whitman W.B."/>
            <person name="Woyke T."/>
            <person name="Klenk H.P."/>
            <person name="Zhou Y."/>
            <person name="Lilburn T.G."/>
            <person name="Beck B.J."/>
            <person name="De Vos P."/>
            <person name="Vandamme P."/>
            <person name="Eisen J.A."/>
            <person name="Garrity G."/>
            <person name="Hugenholtz P."/>
            <person name="Kyrpides N.C."/>
        </authorList>
    </citation>
    <scope>NUCLEOTIDE SEQUENCE [LARGE SCALE GENOMIC DNA]</scope>
    <source>
        <strain evidence="2 3">VKM Ac-2538</strain>
    </source>
</reference>
<keyword evidence="1" id="KW-0812">Transmembrane</keyword>
<dbReference type="InterPro" id="IPR047789">
    <property type="entry name" value="CU044_5270-like"/>
</dbReference>
<dbReference type="Proteomes" id="UP000295818">
    <property type="component" value="Unassembled WGS sequence"/>
</dbReference>
<sequence length="398" mass="42371">MDELHKIRAAYPEQPGPSAEVTAQARQQVQALAREAAATRQTATARGAATAPGAVMSRRRDRWHAAARSGRVGVALTATAAAVALAALATPLILSPGSGPDATPVPSTVTPTPRLMTASQVLMAVAVRQEVDAKVSGKYYRVRSLQMRATTEVGAPGKKYHLERRNITESWMPMKQGVESWFGWVDLGARPATPADTARWKAQGSPKSWQLDHEVDPVTMAAGEPTIRKMTFAEVPPGYYLSGIKPVTAQQIQALPTDPVKLRAVLARGAEPGASAGEIDYVVFNAAGRLLFEMPSPPKLRGAALRVLSELPGTQYKENVKDPIGRSGTRITMAWPSSVKGPTARKTVFGDGGTSYIIEPTTGRLLSSETTGIKRGASVVLESGWTDDSPKPPSPAIR</sequence>
<organism evidence="2 3">
    <name type="scientific">Kribbella orskensis</name>
    <dbReference type="NCBI Taxonomy" id="2512216"/>
    <lineage>
        <taxon>Bacteria</taxon>
        <taxon>Bacillati</taxon>
        <taxon>Actinomycetota</taxon>
        <taxon>Actinomycetes</taxon>
        <taxon>Propionibacteriales</taxon>
        <taxon>Kribbellaceae</taxon>
        <taxon>Kribbella</taxon>
    </lineage>
</organism>
<evidence type="ECO:0000256" key="1">
    <source>
        <dbReference type="SAM" id="Phobius"/>
    </source>
</evidence>
<dbReference type="EMBL" id="SLWM01000009">
    <property type="protein sequence ID" value="TCO20198.1"/>
    <property type="molecule type" value="Genomic_DNA"/>
</dbReference>
<gene>
    <name evidence="2" type="ORF">EV644_109219</name>
</gene>
<evidence type="ECO:0000313" key="2">
    <source>
        <dbReference type="EMBL" id="TCO20198.1"/>
    </source>
</evidence>
<comment type="caution">
    <text evidence="2">The sequence shown here is derived from an EMBL/GenBank/DDBJ whole genome shotgun (WGS) entry which is preliminary data.</text>
</comment>
<evidence type="ECO:0000313" key="3">
    <source>
        <dbReference type="Proteomes" id="UP000295818"/>
    </source>
</evidence>
<feature type="transmembrane region" description="Helical" evidence="1">
    <location>
        <begin position="72"/>
        <end position="94"/>
    </location>
</feature>